<feature type="transmembrane region" description="Helical" evidence="2">
    <location>
        <begin position="40"/>
        <end position="65"/>
    </location>
</feature>
<reference evidence="3 4" key="1">
    <citation type="submission" date="2015-07" db="EMBL/GenBank/DDBJ databases">
        <title>Comparative genomics of the Sigatoka disease complex on banana suggests a link between parallel evolutionary changes in Pseudocercospora fijiensis and Pseudocercospora eumusae and increased virulence on the banana host.</title>
        <authorList>
            <person name="Chang T.-C."/>
            <person name="Salvucci A."/>
            <person name="Crous P.W."/>
            <person name="Stergiopoulos I."/>
        </authorList>
    </citation>
    <scope>NUCLEOTIDE SEQUENCE [LARGE SCALE GENOMIC DNA]</scope>
    <source>
        <strain evidence="3 4">CBS 114824</strain>
    </source>
</reference>
<dbReference type="PRINTS" id="PR00463">
    <property type="entry name" value="EP450I"/>
</dbReference>
<evidence type="ECO:0000256" key="1">
    <source>
        <dbReference type="PIRSR" id="PIRSR602401-1"/>
    </source>
</evidence>
<evidence type="ECO:0000313" key="3">
    <source>
        <dbReference type="EMBL" id="KXT07554.1"/>
    </source>
</evidence>
<dbReference type="SUPFAM" id="SSF48264">
    <property type="entry name" value="Cytochrome P450"/>
    <property type="match status" value="1"/>
</dbReference>
<dbReference type="GO" id="GO:0020037">
    <property type="term" value="F:heme binding"/>
    <property type="evidence" value="ECO:0007669"/>
    <property type="project" value="InterPro"/>
</dbReference>
<dbReference type="AlphaFoldDB" id="A0A139HYL1"/>
<gene>
    <name evidence="3" type="ORF">AC578_10258</name>
</gene>
<keyword evidence="1" id="KW-0479">Metal-binding</keyword>
<keyword evidence="2" id="KW-0812">Transmembrane</keyword>
<dbReference type="InterPro" id="IPR036396">
    <property type="entry name" value="Cyt_P450_sf"/>
</dbReference>
<feature type="binding site" description="axial binding residue" evidence="1">
    <location>
        <position position="489"/>
    </location>
    <ligand>
        <name>heme</name>
        <dbReference type="ChEBI" id="CHEBI:30413"/>
    </ligand>
    <ligandPart>
        <name>Fe</name>
        <dbReference type="ChEBI" id="CHEBI:18248"/>
    </ligandPart>
</feature>
<dbReference type="PANTHER" id="PTHR24305">
    <property type="entry name" value="CYTOCHROME P450"/>
    <property type="match status" value="1"/>
</dbReference>
<keyword evidence="2" id="KW-1133">Transmembrane helix</keyword>
<evidence type="ECO:0000313" key="4">
    <source>
        <dbReference type="Proteomes" id="UP000070133"/>
    </source>
</evidence>
<dbReference type="CDD" id="cd11062">
    <property type="entry name" value="CYP58-like"/>
    <property type="match status" value="1"/>
</dbReference>
<accession>A0A139HYL1</accession>
<keyword evidence="1" id="KW-0349">Heme</keyword>
<organism evidence="3 4">
    <name type="scientific">Pseudocercospora eumusae</name>
    <dbReference type="NCBI Taxonomy" id="321146"/>
    <lineage>
        <taxon>Eukaryota</taxon>
        <taxon>Fungi</taxon>
        <taxon>Dikarya</taxon>
        <taxon>Ascomycota</taxon>
        <taxon>Pezizomycotina</taxon>
        <taxon>Dothideomycetes</taxon>
        <taxon>Dothideomycetidae</taxon>
        <taxon>Mycosphaerellales</taxon>
        <taxon>Mycosphaerellaceae</taxon>
        <taxon>Pseudocercospora</taxon>
    </lineage>
</organism>
<dbReference type="Pfam" id="PF00067">
    <property type="entry name" value="p450"/>
    <property type="match status" value="1"/>
</dbReference>
<dbReference type="InterPro" id="IPR001128">
    <property type="entry name" value="Cyt_P450"/>
</dbReference>
<evidence type="ECO:0008006" key="5">
    <source>
        <dbReference type="Google" id="ProtNLM"/>
    </source>
</evidence>
<keyword evidence="1" id="KW-0408">Iron</keyword>
<dbReference type="GO" id="GO:0004497">
    <property type="term" value="F:monooxygenase activity"/>
    <property type="evidence" value="ECO:0007669"/>
    <property type="project" value="InterPro"/>
</dbReference>
<evidence type="ECO:0000256" key="2">
    <source>
        <dbReference type="SAM" id="Phobius"/>
    </source>
</evidence>
<proteinExistence type="predicted"/>
<comment type="caution">
    <text evidence="3">The sequence shown here is derived from an EMBL/GenBank/DDBJ whole genome shotgun (WGS) entry which is preliminary data.</text>
</comment>
<comment type="cofactor">
    <cofactor evidence="1">
        <name>heme</name>
        <dbReference type="ChEBI" id="CHEBI:30413"/>
    </cofactor>
</comment>
<dbReference type="Gene3D" id="1.10.630.10">
    <property type="entry name" value="Cytochrome P450"/>
    <property type="match status" value="1"/>
</dbReference>
<name>A0A139HYL1_9PEZI</name>
<keyword evidence="2" id="KW-0472">Membrane</keyword>
<dbReference type="PANTHER" id="PTHR24305:SF231">
    <property type="entry name" value="P450, PUTATIVE (EUROFUNG)-RELATED"/>
    <property type="match status" value="1"/>
</dbReference>
<dbReference type="InterPro" id="IPR050121">
    <property type="entry name" value="Cytochrome_P450_monoxygenase"/>
</dbReference>
<dbReference type="OrthoDB" id="3945418at2759"/>
<sequence length="559" mass="63752">MASCNDKTLHLERYLLPFLPTAISLPIILRDLLRKEDIMAFLTVWNAAAAVLLYCVASFFCRIVYRVYFSPLAKFPGPKLAAATYLPEIYYDLFHGEGGQFPWAIQKWHEKYGPIIRINPNELHVKDSTWYDTCYSSTRRSWKHLPVLDAVGMGKSTVAAFNPDRWRIKRNAISPFFSRKNIVAYEPEMHRHMARIMSRLQEEYSGTGKVLSLHHFWDCYASDNIMAFAFDQHHDFVNSPNFHSSISEGMDAITESSNIFKYLTFVPKMMDHLPRWLVGKLNPAILPVLKVQDDLRDKISDVLSLYDPDRKQSDTIFGALLHQGLPPEELTHVALHQEAMSVIGAGVETVNRALTIACFYIINDPEVRARVVSELQEAIPDPSSIPNWDTLQKLPYLTGCIEEALRFSYGVSQRRTRGYRDGPLIYQDWELPPGTWVGMDNFDVAHDEAIFPDSFKFQPERWIGNPVAPDGRPLARYQVAFGGKEQRSCTGIHFAYAEFYIAMAHFFRSPLGSQAALAEGTNEWDVKMTRDTLVPRPMKGRKGVMLVFPPAAADEKMES</sequence>
<dbReference type="GO" id="GO:0005506">
    <property type="term" value="F:iron ion binding"/>
    <property type="evidence" value="ECO:0007669"/>
    <property type="project" value="InterPro"/>
</dbReference>
<dbReference type="STRING" id="321146.A0A139HYL1"/>
<dbReference type="GO" id="GO:0016705">
    <property type="term" value="F:oxidoreductase activity, acting on paired donors, with incorporation or reduction of molecular oxygen"/>
    <property type="evidence" value="ECO:0007669"/>
    <property type="project" value="InterPro"/>
</dbReference>
<dbReference type="Proteomes" id="UP000070133">
    <property type="component" value="Unassembled WGS sequence"/>
</dbReference>
<dbReference type="EMBL" id="LFZN01000001">
    <property type="protein sequence ID" value="KXT07554.1"/>
    <property type="molecule type" value="Genomic_DNA"/>
</dbReference>
<protein>
    <recommendedName>
        <fullName evidence="5">Cytochrome P450</fullName>
    </recommendedName>
</protein>
<keyword evidence="4" id="KW-1185">Reference proteome</keyword>
<dbReference type="InterPro" id="IPR002401">
    <property type="entry name" value="Cyt_P450_E_grp-I"/>
</dbReference>